<evidence type="ECO:0000256" key="2">
    <source>
        <dbReference type="ARBA" id="ARBA00022729"/>
    </source>
</evidence>
<gene>
    <name evidence="8" type="ORF">E8L99_15080</name>
</gene>
<protein>
    <submittedName>
        <fullName evidence="8">Porin family protein</fullName>
    </submittedName>
</protein>
<comment type="similarity">
    <text evidence="5">Belongs to the Omp25/RopB family.</text>
</comment>
<dbReference type="Pfam" id="PF13505">
    <property type="entry name" value="OMP_b-brl"/>
    <property type="match status" value="1"/>
</dbReference>
<evidence type="ECO:0000256" key="3">
    <source>
        <dbReference type="ARBA" id="ARBA00023136"/>
    </source>
</evidence>
<dbReference type="SUPFAM" id="SSF56925">
    <property type="entry name" value="OMPA-like"/>
    <property type="match status" value="1"/>
</dbReference>
<name>A0A4D7QNA3_9HYPH</name>
<organism evidence="8 9">
    <name type="scientific">Phreatobacter aquaticus</name>
    <dbReference type="NCBI Taxonomy" id="2570229"/>
    <lineage>
        <taxon>Bacteria</taxon>
        <taxon>Pseudomonadati</taxon>
        <taxon>Pseudomonadota</taxon>
        <taxon>Alphaproteobacteria</taxon>
        <taxon>Hyphomicrobiales</taxon>
        <taxon>Phreatobacteraceae</taxon>
        <taxon>Phreatobacter</taxon>
    </lineage>
</organism>
<dbReference type="Proteomes" id="UP000298588">
    <property type="component" value="Chromosome"/>
</dbReference>
<keyword evidence="9" id="KW-1185">Reference proteome</keyword>
<dbReference type="InterPro" id="IPR027385">
    <property type="entry name" value="Beta-barrel_OMP"/>
</dbReference>
<evidence type="ECO:0000256" key="1">
    <source>
        <dbReference type="ARBA" id="ARBA00004442"/>
    </source>
</evidence>
<dbReference type="PANTHER" id="PTHR34001">
    <property type="entry name" value="BLL7405 PROTEIN"/>
    <property type="match status" value="1"/>
</dbReference>
<comment type="subcellular location">
    <subcellularLocation>
        <location evidence="1">Cell outer membrane</location>
    </subcellularLocation>
</comment>
<dbReference type="RefSeq" id="WP_137100317.1">
    <property type="nucleotide sequence ID" value="NZ_CP039865.1"/>
</dbReference>
<feature type="signal peptide" evidence="6">
    <location>
        <begin position="1"/>
        <end position="25"/>
    </location>
</feature>
<evidence type="ECO:0000256" key="4">
    <source>
        <dbReference type="ARBA" id="ARBA00023237"/>
    </source>
</evidence>
<reference evidence="8 9" key="1">
    <citation type="submission" date="2019-04" db="EMBL/GenBank/DDBJ databases">
        <title>Phreatobacter aquaticus sp. nov.</title>
        <authorList>
            <person name="Choi A."/>
            <person name="Baek K."/>
        </authorList>
    </citation>
    <scope>NUCLEOTIDE SEQUENCE [LARGE SCALE GENOMIC DNA]</scope>
    <source>
        <strain evidence="8 9">NMCR1094</strain>
    </source>
</reference>
<accession>A0A4D7QNA3</accession>
<keyword evidence="2 6" id="KW-0732">Signal</keyword>
<feature type="domain" description="Outer membrane protein beta-barrel" evidence="7">
    <location>
        <begin position="37"/>
        <end position="255"/>
    </location>
</feature>
<proteinExistence type="inferred from homology"/>
<evidence type="ECO:0000259" key="7">
    <source>
        <dbReference type="Pfam" id="PF13505"/>
    </source>
</evidence>
<evidence type="ECO:0000256" key="6">
    <source>
        <dbReference type="SAM" id="SignalP"/>
    </source>
</evidence>
<dbReference type="Gene3D" id="2.40.160.20">
    <property type="match status" value="1"/>
</dbReference>
<dbReference type="InterPro" id="IPR011250">
    <property type="entry name" value="OMP/PagP_B-barrel"/>
</dbReference>
<dbReference type="AlphaFoldDB" id="A0A4D7QNA3"/>
<dbReference type="GO" id="GO:0009279">
    <property type="term" value="C:cell outer membrane"/>
    <property type="evidence" value="ECO:0007669"/>
    <property type="project" value="UniProtKB-SubCell"/>
</dbReference>
<feature type="chain" id="PRO_5020845643" evidence="6">
    <location>
        <begin position="26"/>
        <end position="255"/>
    </location>
</feature>
<keyword evidence="3" id="KW-0472">Membrane</keyword>
<dbReference type="OrthoDB" id="9815357at2"/>
<dbReference type="KEGG" id="paqt:E8L99_15080"/>
<evidence type="ECO:0000313" key="8">
    <source>
        <dbReference type="EMBL" id="QCK86986.1"/>
    </source>
</evidence>
<keyword evidence="4" id="KW-0998">Cell outer membrane</keyword>
<dbReference type="PANTHER" id="PTHR34001:SF3">
    <property type="entry name" value="BLL7405 PROTEIN"/>
    <property type="match status" value="1"/>
</dbReference>
<evidence type="ECO:0000256" key="5">
    <source>
        <dbReference type="ARBA" id="ARBA00038306"/>
    </source>
</evidence>
<evidence type="ECO:0000313" key="9">
    <source>
        <dbReference type="Proteomes" id="UP000298588"/>
    </source>
</evidence>
<sequence length="255" mass="26724">MKKHLLLASALVSASVLCATSESFAQQINRSPAPVAVMSWTGFYAGVQLGYGWQGQVSNQVYADPTLVAGGSSIGAVYGAGGVVGGAHVGWNYQLNSLVLGIETDLDLAGIRRSQSPLLSYSVGTTLDPSGTNAGVARVQADWLGSLRARFGVLVSPNLLLYATGGLAYGGLKSSVVADGLVSLALNRTAVGWTAGLGAEWAFSRNWTARLEYRHIELGTQQLNIPAGVISNNAAVYRSNLGRFEVVRAGVSYRF</sequence>
<dbReference type="InterPro" id="IPR051692">
    <property type="entry name" value="OMP-like"/>
</dbReference>
<dbReference type="EMBL" id="CP039865">
    <property type="protein sequence ID" value="QCK86986.1"/>
    <property type="molecule type" value="Genomic_DNA"/>
</dbReference>